<evidence type="ECO:0000313" key="1">
    <source>
        <dbReference type="EMBL" id="KAB1061957.1"/>
    </source>
</evidence>
<accession>A0A6N6M3H1</accession>
<evidence type="ECO:0000313" key="2">
    <source>
        <dbReference type="Proteomes" id="UP000435357"/>
    </source>
</evidence>
<sequence length="76" mass="9131">MTYKKYFEQLRKDFERTTDAYMKAKQNGIDKKTEEDFRYAKTEWENATNNCNTFLAFAKKYEINPEDEIKASNVNL</sequence>
<proteinExistence type="predicted"/>
<protein>
    <submittedName>
        <fullName evidence="1">Uncharacterized protein</fullName>
    </submittedName>
</protein>
<organism evidence="1 2">
    <name type="scientific">Salibacter halophilus</name>
    <dbReference type="NCBI Taxonomy" id="1803916"/>
    <lineage>
        <taxon>Bacteria</taxon>
        <taxon>Pseudomonadati</taxon>
        <taxon>Bacteroidota</taxon>
        <taxon>Flavobacteriia</taxon>
        <taxon>Flavobacteriales</taxon>
        <taxon>Salibacteraceae</taxon>
        <taxon>Salibacter</taxon>
    </lineage>
</organism>
<dbReference type="AlphaFoldDB" id="A0A6N6M3H1"/>
<dbReference type="RefSeq" id="WP_151169916.1">
    <property type="nucleotide sequence ID" value="NZ_WACR01000013.1"/>
</dbReference>
<keyword evidence="2" id="KW-1185">Reference proteome</keyword>
<comment type="caution">
    <text evidence="1">The sequence shown here is derived from an EMBL/GenBank/DDBJ whole genome shotgun (WGS) entry which is preliminary data.</text>
</comment>
<dbReference type="EMBL" id="WACR01000013">
    <property type="protein sequence ID" value="KAB1061957.1"/>
    <property type="molecule type" value="Genomic_DNA"/>
</dbReference>
<name>A0A6N6M3H1_9FLAO</name>
<reference evidence="1 2" key="1">
    <citation type="submission" date="2019-09" db="EMBL/GenBank/DDBJ databases">
        <title>Genomes of Cryomorphaceae.</title>
        <authorList>
            <person name="Bowman J.P."/>
        </authorList>
    </citation>
    <scope>NUCLEOTIDE SEQUENCE [LARGE SCALE GENOMIC DNA]</scope>
    <source>
        <strain evidence="1 2">KCTC 52047</strain>
    </source>
</reference>
<dbReference type="Proteomes" id="UP000435357">
    <property type="component" value="Unassembled WGS sequence"/>
</dbReference>
<dbReference type="OrthoDB" id="9949967at2"/>
<gene>
    <name evidence="1" type="ORF">F3059_12830</name>
</gene>